<dbReference type="RefSeq" id="WP_160718184.1">
    <property type="nucleotide sequence ID" value="NZ_SUMG01000001.1"/>
</dbReference>
<dbReference type="EMBL" id="SUMG01000001">
    <property type="protein sequence ID" value="NBG86871.1"/>
    <property type="molecule type" value="Genomic_DNA"/>
</dbReference>
<organism evidence="2 3">
    <name type="scientific">Isachenkonia alkalipeptolytica</name>
    <dbReference type="NCBI Taxonomy" id="2565777"/>
    <lineage>
        <taxon>Bacteria</taxon>
        <taxon>Bacillati</taxon>
        <taxon>Bacillota</taxon>
        <taxon>Clostridia</taxon>
        <taxon>Eubacteriales</taxon>
        <taxon>Clostridiaceae</taxon>
        <taxon>Isachenkonia</taxon>
    </lineage>
</organism>
<sequence length="85" mass="9782">MSEINENGVNKNDRKEVVEYDEKSVPLNVVSFLFPPIGLVLYTYFGWNNRYPIKSSSIGKWAFAGLCVGLLMFLLELYVFQLRIS</sequence>
<dbReference type="Proteomes" id="UP000449710">
    <property type="component" value="Unassembled WGS sequence"/>
</dbReference>
<name>A0AA43XIF0_9CLOT</name>
<evidence type="ECO:0000313" key="2">
    <source>
        <dbReference type="EMBL" id="NBG86871.1"/>
    </source>
</evidence>
<reference evidence="2 3" key="1">
    <citation type="submission" date="2019-04" db="EMBL/GenBank/DDBJ databases">
        <title>Isachenkonia alkalipeptolytica gen. nov. sp. nov. a new anaerobic, alkiliphilic organothrophic bacterium capable to reduce synthesized ferrihydrite isolated from a soda lake.</title>
        <authorList>
            <person name="Toshchakov S.V."/>
            <person name="Zavarzina D.G."/>
            <person name="Zhilina T.N."/>
            <person name="Kostrikina N.A."/>
            <person name="Kublanov I.V."/>
        </authorList>
    </citation>
    <scope>NUCLEOTIDE SEQUENCE [LARGE SCALE GENOMIC DNA]</scope>
    <source>
        <strain evidence="2 3">Z-1701</strain>
    </source>
</reference>
<keyword evidence="1" id="KW-0812">Transmembrane</keyword>
<keyword evidence="1" id="KW-0472">Membrane</keyword>
<feature type="transmembrane region" description="Helical" evidence="1">
    <location>
        <begin position="59"/>
        <end position="80"/>
    </location>
</feature>
<feature type="transmembrane region" description="Helical" evidence="1">
    <location>
        <begin position="25"/>
        <end position="47"/>
    </location>
</feature>
<dbReference type="AlphaFoldDB" id="A0AA43XIF0"/>
<comment type="caution">
    <text evidence="2">The sequence shown here is derived from an EMBL/GenBank/DDBJ whole genome shotgun (WGS) entry which is preliminary data.</text>
</comment>
<evidence type="ECO:0000313" key="3">
    <source>
        <dbReference type="Proteomes" id="UP000449710"/>
    </source>
</evidence>
<accession>A0AA43XIF0</accession>
<protein>
    <submittedName>
        <fullName evidence="2">Uncharacterized protein</fullName>
    </submittedName>
</protein>
<proteinExistence type="predicted"/>
<evidence type="ECO:0000256" key="1">
    <source>
        <dbReference type="SAM" id="Phobius"/>
    </source>
</evidence>
<keyword evidence="3" id="KW-1185">Reference proteome</keyword>
<gene>
    <name evidence="2" type="ORF">ISALK_00005</name>
</gene>
<keyword evidence="1" id="KW-1133">Transmembrane helix</keyword>